<evidence type="ECO:0000256" key="1">
    <source>
        <dbReference type="ARBA" id="ARBA00022670"/>
    </source>
</evidence>
<dbReference type="Proteomes" id="UP000664360">
    <property type="component" value="Chromosome"/>
</dbReference>
<dbReference type="NCBIfam" id="TIGR01076">
    <property type="entry name" value="sortase_fam"/>
    <property type="match status" value="2"/>
</dbReference>
<dbReference type="Pfam" id="PF04203">
    <property type="entry name" value="Sortase"/>
    <property type="match status" value="2"/>
</dbReference>
<keyword evidence="4" id="KW-1133">Transmembrane helix</keyword>
<feature type="transmembrane region" description="Helical" evidence="4">
    <location>
        <begin position="248"/>
        <end position="271"/>
    </location>
</feature>
<feature type="transmembrane region" description="Helical" evidence="4">
    <location>
        <begin position="7"/>
        <end position="30"/>
    </location>
</feature>
<dbReference type="InterPro" id="IPR005754">
    <property type="entry name" value="Sortase"/>
</dbReference>
<evidence type="ECO:0000256" key="4">
    <source>
        <dbReference type="SAM" id="Phobius"/>
    </source>
</evidence>
<dbReference type="NCBIfam" id="NF033745">
    <property type="entry name" value="class_C_sortase"/>
    <property type="match status" value="1"/>
</dbReference>
<dbReference type="RefSeq" id="WP_339093274.1">
    <property type="nucleotide sequence ID" value="NZ_CP147250.1"/>
</dbReference>
<organism evidence="5 6">
    <name type="scientific">Candidatus Enterococcus mangumiae</name>
    <dbReference type="NCBI Taxonomy" id="2230878"/>
    <lineage>
        <taxon>Bacteria</taxon>
        <taxon>Bacillati</taxon>
        <taxon>Bacillota</taxon>
        <taxon>Bacilli</taxon>
        <taxon>Lactobacillales</taxon>
        <taxon>Enterococcaceae</taxon>
        <taxon>Enterococcus</taxon>
    </lineage>
</organism>
<gene>
    <name evidence="5" type="ORF">DOK79_001540</name>
</gene>
<evidence type="ECO:0000256" key="3">
    <source>
        <dbReference type="ARBA" id="ARBA00022807"/>
    </source>
</evidence>
<keyword evidence="3" id="KW-0788">Thiol protease</keyword>
<dbReference type="Gene3D" id="2.40.260.10">
    <property type="entry name" value="Sortase"/>
    <property type="match status" value="2"/>
</dbReference>
<evidence type="ECO:0000313" key="6">
    <source>
        <dbReference type="Proteomes" id="UP000664360"/>
    </source>
</evidence>
<keyword evidence="2" id="KW-0378">Hydrolase</keyword>
<evidence type="ECO:0000256" key="2">
    <source>
        <dbReference type="ARBA" id="ARBA00022801"/>
    </source>
</evidence>
<feature type="transmembrane region" description="Helical" evidence="4">
    <location>
        <begin position="292"/>
        <end position="318"/>
    </location>
</feature>
<dbReference type="SUPFAM" id="SSF63817">
    <property type="entry name" value="Sortase"/>
    <property type="match status" value="2"/>
</dbReference>
<dbReference type="CDD" id="cd05827">
    <property type="entry name" value="Sortase_C"/>
    <property type="match status" value="1"/>
</dbReference>
<reference evidence="5 6" key="1">
    <citation type="submission" date="2024-03" db="EMBL/GenBank/DDBJ databases">
        <title>The Genome Sequence of Enterococcus sp. DIV1094.</title>
        <authorList>
            <consortium name="The Broad Institute Genomics Platform"/>
            <consortium name="The Broad Institute Microbial Omics Core"/>
            <consortium name="The Broad Institute Genomic Center for Infectious Diseases"/>
            <person name="Earl A."/>
            <person name="Manson A."/>
            <person name="Gilmore M."/>
            <person name="Schwartman J."/>
            <person name="Shea T."/>
            <person name="Abouelleil A."/>
            <person name="Cao P."/>
            <person name="Chapman S."/>
            <person name="Cusick C."/>
            <person name="Young S."/>
            <person name="Neafsey D."/>
            <person name="Nusbaum C."/>
            <person name="Birren B."/>
        </authorList>
    </citation>
    <scope>NUCLEOTIDE SEQUENCE [LARGE SCALE GENOMIC DNA]</scope>
    <source>
        <strain evidence="5 6">DIV1094</strain>
    </source>
</reference>
<evidence type="ECO:0000313" key="5">
    <source>
        <dbReference type="EMBL" id="WYJ79987.1"/>
    </source>
</evidence>
<dbReference type="InterPro" id="IPR023365">
    <property type="entry name" value="Sortase_dom-sf"/>
</dbReference>
<keyword evidence="4" id="KW-0812">Transmembrane</keyword>
<dbReference type="EMBL" id="CP147250">
    <property type="protein sequence ID" value="WYJ79987.1"/>
    <property type="molecule type" value="Genomic_DNA"/>
</dbReference>
<dbReference type="CDD" id="cd06165">
    <property type="entry name" value="Sortase_A"/>
    <property type="match status" value="1"/>
</dbReference>
<keyword evidence="6" id="KW-1185">Reference proteome</keyword>
<protein>
    <submittedName>
        <fullName evidence="5">Sortase A</fullName>
    </submittedName>
</protein>
<sequence>MNEKKKISVAFILAIVLIVGGTLTLLYPIVGNYLANRERSSATIGYDHALEKLTEKDIENEFERAKVYNERLFQQQQGKAVNLNELDYKTLVNSAGVMGTLDIPSLDIEKMPFYHGTDYLTLDRGLGHFEKSSISIGGENTRSVITGHSGVQNQVLFTDIINLRVGDLFFINVLGKRLAYQIESFEEVLPTEVDKVKIQPGKDMVTLLTCTPPGVNTYRLLVNGVRVPYEEALNKPVVKRNFWSYQNVVLGSLSLCFLIFACLVLRYRYLVKRFRSDNPEKVETARKKLRRLYLLTKGFFVTLVLAMTVLLGVAIYGYTQIQRQQEIGTINIGENSELADYNLKKISEASYTEEDIASVNLGNYSNAKINFQQTVNDWGIGKLMIPNVQIDLPILAGMNNENLMNGVATYTKKQQLGMDNYVLLAHNIFDQDVLLNRISQLNMKDKIYATDFKDLYIYEVSYNEVVEDTQVELLELKKAGSKAMITLVRCEGDIGTRYRRVVQGELVSVRGINEMDETELDEIGFEKNSETIDGTIVKNSPIEPFNATSMVVASRVVSDPLQTLIPIVFFLTCTCDPI</sequence>
<keyword evidence="4" id="KW-0472">Membrane</keyword>
<accession>A0ABZ2SWN6</accession>
<dbReference type="InterPro" id="IPR042007">
    <property type="entry name" value="Sortase_A"/>
</dbReference>
<name>A0ABZ2SWN6_9ENTE</name>
<proteinExistence type="predicted"/>
<keyword evidence="1" id="KW-0645">Protease</keyword>
<dbReference type="InterPro" id="IPR042002">
    <property type="entry name" value="Sortase_C"/>
</dbReference>